<dbReference type="STRING" id="45351.A7SM22"/>
<evidence type="ECO:0000259" key="8">
    <source>
        <dbReference type="PROSITE" id="PS50905"/>
    </source>
</evidence>
<dbReference type="Gene3D" id="1.20.1260.10">
    <property type="match status" value="1"/>
</dbReference>
<dbReference type="InParanoid" id="A7SM22"/>
<evidence type="ECO:0000256" key="4">
    <source>
        <dbReference type="ARBA" id="ARBA00023004"/>
    </source>
</evidence>
<dbReference type="OMA" id="EENDAQM"/>
<dbReference type="PROSITE" id="PS00204">
    <property type="entry name" value="FERRITIN_2"/>
    <property type="match status" value="1"/>
</dbReference>
<dbReference type="InterPro" id="IPR014034">
    <property type="entry name" value="Ferritin_CS"/>
</dbReference>
<evidence type="ECO:0000256" key="7">
    <source>
        <dbReference type="SAM" id="Coils"/>
    </source>
</evidence>
<evidence type="ECO:0000256" key="1">
    <source>
        <dbReference type="ARBA" id="ARBA00007513"/>
    </source>
</evidence>
<comment type="similarity">
    <text evidence="1 6">Belongs to the ferritin family.</text>
</comment>
<feature type="binding site" evidence="5">
    <location>
        <position position="15"/>
    </location>
    <ligand>
        <name>Fe cation</name>
        <dbReference type="ChEBI" id="CHEBI:24875"/>
        <label>1</label>
    </ligand>
</feature>
<dbReference type="PANTHER" id="PTHR11431">
    <property type="entry name" value="FERRITIN"/>
    <property type="match status" value="1"/>
</dbReference>
<dbReference type="GO" id="GO:0006879">
    <property type="term" value="P:intracellular iron ion homeostasis"/>
    <property type="evidence" value="ECO:0007669"/>
    <property type="project" value="UniProtKB-KW"/>
</dbReference>
<comment type="catalytic activity">
    <reaction evidence="6">
        <text>4 Fe(2+) + O2 + 4 H(+) = 4 Fe(3+) + 2 H2O</text>
        <dbReference type="Rhea" id="RHEA:11148"/>
        <dbReference type="ChEBI" id="CHEBI:15377"/>
        <dbReference type="ChEBI" id="CHEBI:15378"/>
        <dbReference type="ChEBI" id="CHEBI:15379"/>
        <dbReference type="ChEBI" id="CHEBI:29033"/>
        <dbReference type="ChEBI" id="CHEBI:29034"/>
        <dbReference type="EC" id="1.16.3.1"/>
    </reaction>
</comment>
<keyword evidence="3 5" id="KW-0479">Metal-binding</keyword>
<accession>A7SM22</accession>
<dbReference type="OrthoDB" id="186462at2759"/>
<reference evidence="9 10" key="1">
    <citation type="journal article" date="2007" name="Science">
        <title>Sea anemone genome reveals ancestral eumetazoan gene repertoire and genomic organization.</title>
        <authorList>
            <person name="Putnam N.H."/>
            <person name="Srivastava M."/>
            <person name="Hellsten U."/>
            <person name="Dirks B."/>
            <person name="Chapman J."/>
            <person name="Salamov A."/>
            <person name="Terry A."/>
            <person name="Shapiro H."/>
            <person name="Lindquist E."/>
            <person name="Kapitonov V.V."/>
            <person name="Jurka J."/>
            <person name="Genikhovich G."/>
            <person name="Grigoriev I.V."/>
            <person name="Lucas S.M."/>
            <person name="Steele R.E."/>
            <person name="Finnerty J.R."/>
            <person name="Technau U."/>
            <person name="Martindale M.Q."/>
            <person name="Rokhsar D.S."/>
        </authorList>
    </citation>
    <scope>NUCLEOTIDE SEQUENCE [LARGE SCALE GENOMIC DNA]</scope>
    <source>
        <strain evidence="10">CH2 X CH6</strain>
    </source>
</reference>
<dbReference type="eggNOG" id="KOG2332">
    <property type="taxonomic scope" value="Eukaryota"/>
</dbReference>
<dbReference type="GO" id="GO:0004322">
    <property type="term" value="F:ferroxidase activity"/>
    <property type="evidence" value="ECO:0007669"/>
    <property type="project" value="UniProtKB-EC"/>
</dbReference>
<evidence type="ECO:0000313" key="9">
    <source>
        <dbReference type="EMBL" id="EDO35235.1"/>
    </source>
</evidence>
<dbReference type="SUPFAM" id="SSF47240">
    <property type="entry name" value="Ferritin-like"/>
    <property type="match status" value="1"/>
</dbReference>
<sequence length="162" mass="18906">MNQLEGPINKQINKELYAHYTYLSMAFHFDRDDINLPGFNKFFKKASKEEWEHAQMFMAYLTKRGGRVKLNDIPTPCRDQWGNGLMAMEDALALEKEILSSLQALHRKAQEENDAQMQDFIEETFLNEQMDSIKQLSNYVSTLRRLGGEGLGEYQFDKETLQ</sequence>
<feature type="domain" description="Ferritin-like diiron" evidence="8">
    <location>
        <begin position="1"/>
        <end position="147"/>
    </location>
</feature>
<dbReference type="GO" id="GO:0008199">
    <property type="term" value="F:ferric iron binding"/>
    <property type="evidence" value="ECO:0000318"/>
    <property type="project" value="GO_Central"/>
</dbReference>
<name>A7SM22_NEMVE</name>
<feature type="binding site" evidence="5">
    <location>
        <position position="53"/>
    </location>
    <ligand>
        <name>Fe cation</name>
        <dbReference type="ChEBI" id="CHEBI:24875"/>
        <label>1</label>
    </ligand>
</feature>
<keyword evidence="10" id="KW-1185">Reference proteome</keyword>
<dbReference type="InterPro" id="IPR001519">
    <property type="entry name" value="Ferritin"/>
</dbReference>
<dbReference type="HOGENOM" id="CLU_065681_4_0_1"/>
<evidence type="ECO:0000256" key="3">
    <source>
        <dbReference type="ARBA" id="ARBA00022723"/>
    </source>
</evidence>
<feature type="binding site" evidence="5">
    <location>
        <position position="95"/>
    </location>
    <ligand>
        <name>Fe cation</name>
        <dbReference type="ChEBI" id="CHEBI:24875"/>
        <label>1</label>
    </ligand>
</feature>
<proteinExistence type="inferred from homology"/>
<evidence type="ECO:0000256" key="2">
    <source>
        <dbReference type="ARBA" id="ARBA00022434"/>
    </source>
</evidence>
<dbReference type="PhylomeDB" id="A7SM22"/>
<gene>
    <name evidence="9" type="ORF">NEMVEDRAFT_v1g123261</name>
</gene>
<dbReference type="EC" id="1.16.3.1" evidence="6"/>
<dbReference type="KEGG" id="nve:5506642"/>
<dbReference type="PANTHER" id="PTHR11431:SF75">
    <property type="entry name" value="FERRITIN"/>
    <property type="match status" value="1"/>
</dbReference>
<organism evidence="9 10">
    <name type="scientific">Nematostella vectensis</name>
    <name type="common">Starlet sea anemone</name>
    <dbReference type="NCBI Taxonomy" id="45351"/>
    <lineage>
        <taxon>Eukaryota</taxon>
        <taxon>Metazoa</taxon>
        <taxon>Cnidaria</taxon>
        <taxon>Anthozoa</taxon>
        <taxon>Hexacorallia</taxon>
        <taxon>Actiniaria</taxon>
        <taxon>Edwardsiidae</taxon>
        <taxon>Nematostella</taxon>
    </lineage>
</organism>
<dbReference type="GO" id="GO:0008198">
    <property type="term" value="F:ferrous iron binding"/>
    <property type="evidence" value="ECO:0000318"/>
    <property type="project" value="GO_Central"/>
</dbReference>
<dbReference type="AlphaFoldDB" id="A7SM22"/>
<dbReference type="FunFam" id="1.20.1260.10:FF:000002">
    <property type="entry name" value="Ferritin, mitochondrial"/>
    <property type="match status" value="1"/>
</dbReference>
<dbReference type="InterPro" id="IPR012347">
    <property type="entry name" value="Ferritin-like"/>
</dbReference>
<keyword evidence="2 6" id="KW-0409">Iron storage</keyword>
<dbReference type="EMBL" id="DS469704">
    <property type="protein sequence ID" value="EDO35235.1"/>
    <property type="molecule type" value="Genomic_DNA"/>
</dbReference>
<dbReference type="InterPro" id="IPR009040">
    <property type="entry name" value="Ferritin-like_diiron"/>
</dbReference>
<evidence type="ECO:0000256" key="5">
    <source>
        <dbReference type="PIRSR" id="PIRSR601519-1"/>
    </source>
</evidence>
<feature type="binding site" evidence="5">
    <location>
        <position position="129"/>
    </location>
    <ligand>
        <name>Fe cation</name>
        <dbReference type="ChEBI" id="CHEBI:24875"/>
        <label>1</label>
    </ligand>
</feature>
<keyword evidence="7" id="KW-0175">Coiled coil</keyword>
<comment type="function">
    <text evidence="6">Stores iron in a soluble, non-toxic, readily available form. Important for iron homeostasis. Iron is taken up in the ferrous form and deposited as ferric hydroxides after oxidation.</text>
</comment>
<dbReference type="Pfam" id="PF00210">
    <property type="entry name" value="Ferritin"/>
    <property type="match status" value="1"/>
</dbReference>
<dbReference type="GO" id="GO:0005737">
    <property type="term" value="C:cytoplasm"/>
    <property type="evidence" value="ECO:0000318"/>
    <property type="project" value="GO_Central"/>
</dbReference>
<dbReference type="Proteomes" id="UP000001593">
    <property type="component" value="Unassembled WGS sequence"/>
</dbReference>
<dbReference type="PROSITE" id="PS50905">
    <property type="entry name" value="FERRITIN_LIKE"/>
    <property type="match status" value="1"/>
</dbReference>
<dbReference type="InterPro" id="IPR008331">
    <property type="entry name" value="Ferritin_DPS_dom"/>
</dbReference>
<dbReference type="InterPro" id="IPR009078">
    <property type="entry name" value="Ferritin-like_SF"/>
</dbReference>
<evidence type="ECO:0000313" key="10">
    <source>
        <dbReference type="Proteomes" id="UP000001593"/>
    </source>
</evidence>
<dbReference type="GO" id="GO:0006826">
    <property type="term" value="P:iron ion transport"/>
    <property type="evidence" value="ECO:0007669"/>
    <property type="project" value="InterPro"/>
</dbReference>
<keyword evidence="6" id="KW-0560">Oxidoreductase</keyword>
<feature type="coiled-coil region" evidence="7">
    <location>
        <begin position="92"/>
        <end position="119"/>
    </location>
</feature>
<keyword evidence="4 5" id="KW-0408">Iron</keyword>
<protein>
    <recommendedName>
        <fullName evidence="6">Ferritin</fullName>
        <ecNumber evidence="6">1.16.3.1</ecNumber>
    </recommendedName>
</protein>
<feature type="binding site" evidence="5">
    <location>
        <position position="50"/>
    </location>
    <ligand>
        <name>Fe cation</name>
        <dbReference type="ChEBI" id="CHEBI:24875"/>
        <label>1</label>
    </ligand>
</feature>
<dbReference type="CDD" id="cd01056">
    <property type="entry name" value="Euk_Ferritin"/>
    <property type="match status" value="1"/>
</dbReference>
<evidence type="ECO:0000256" key="6">
    <source>
        <dbReference type="RuleBase" id="RU361145"/>
    </source>
</evidence>